<gene>
    <name evidence="3" type="primary">Contig14746.g15703</name>
    <name evidence="3" type="ORF">STYLEM_9540</name>
</gene>
<dbReference type="OrthoDB" id="327711at2759"/>
<evidence type="ECO:0000313" key="4">
    <source>
        <dbReference type="Proteomes" id="UP000039865"/>
    </source>
</evidence>
<accession>A0A078AIA6</accession>
<dbReference type="AlphaFoldDB" id="A0A078AIA6"/>
<evidence type="ECO:0000256" key="2">
    <source>
        <dbReference type="SAM" id="MobiDB-lite"/>
    </source>
</evidence>
<feature type="region of interest" description="Disordered" evidence="2">
    <location>
        <begin position="28"/>
        <end position="55"/>
    </location>
</feature>
<organism evidence="3 4">
    <name type="scientific">Stylonychia lemnae</name>
    <name type="common">Ciliate</name>
    <dbReference type="NCBI Taxonomy" id="5949"/>
    <lineage>
        <taxon>Eukaryota</taxon>
        <taxon>Sar</taxon>
        <taxon>Alveolata</taxon>
        <taxon>Ciliophora</taxon>
        <taxon>Intramacronucleata</taxon>
        <taxon>Spirotrichea</taxon>
        <taxon>Stichotrichia</taxon>
        <taxon>Sporadotrichida</taxon>
        <taxon>Oxytrichidae</taxon>
        <taxon>Stylonychinae</taxon>
        <taxon>Stylonychia</taxon>
    </lineage>
</organism>
<name>A0A078AIA6_STYLE</name>
<feature type="region of interest" description="Disordered" evidence="2">
    <location>
        <begin position="396"/>
        <end position="418"/>
    </location>
</feature>
<dbReference type="InParanoid" id="A0A078AIA6"/>
<protein>
    <submittedName>
        <fullName evidence="3">Uncharacterized protein</fullName>
    </submittedName>
</protein>
<evidence type="ECO:0000256" key="1">
    <source>
        <dbReference type="SAM" id="Coils"/>
    </source>
</evidence>
<dbReference type="EMBL" id="CCKQ01009069">
    <property type="protein sequence ID" value="CDW80538.1"/>
    <property type="molecule type" value="Genomic_DNA"/>
</dbReference>
<keyword evidence="4" id="KW-1185">Reference proteome</keyword>
<reference evidence="3 4" key="1">
    <citation type="submission" date="2014-06" db="EMBL/GenBank/DDBJ databases">
        <authorList>
            <person name="Swart Estienne"/>
        </authorList>
    </citation>
    <scope>NUCLEOTIDE SEQUENCE [LARGE SCALE GENOMIC DNA]</scope>
    <source>
        <strain evidence="3 4">130c</strain>
    </source>
</reference>
<proteinExistence type="predicted"/>
<sequence>MQKLKQITQSANNDVNEWDLDVDITKNQKLFDSDEGTDEDSKRGPVPRRTKGGINMQEEEQHLPTNKYNQQNISSNKFLKFYMQKNATHEGDRENAISIIQNLDYEQVKRQKFRYNETQLDEPQVDIGIKALMDLGQLPSNQQNYDQDKLEMNQFNFRMSQKRNTIFNALQNSILQKLKPAIGSQSQDTLHENSINNNQTTTSEYKNMLPNVNNSYSKNKQLQSFQQVNILQNKELFRSTEYDPYDDRSSKGIKNASRINDQTKLMPIGKQQVFSQTIIQDDSIDSSREQDSIQSSPKKIFNPKSWKLKIESKYKQKPLTPKKVEEGLDSKTLVDKSIFNFALKPQGAMKNIYSKLSIKRQQVTPFFKVDRVQLAIDNDNIYSDLSKSLDVLKVSQESTPEAKPRSKSTNKKNQSQNIKIIEFSTQDYNDKNGKKQGNHQKNLSISMISSSLNESDTSIDNLKVQINTADKNVKKSQSRNQNLRQLISNQSKLGKNIYNTQENQSKLQNSPDYITIQPIQPQQKDQYNSQQVVSTIKVNNKQMISNVRVQLQKIMKDAKKQKKIMQKDKTKVQKFEKGLEDFKTKKDQMYEDIMLKDIKYKFPQVYEEQTKVNDQDGKNSHAVEMKLNQMFENFDEVFDKKVKIWQINELLNTNIETQKLDYFANKKKIGQLKRKIH</sequence>
<dbReference type="Proteomes" id="UP000039865">
    <property type="component" value="Unassembled WGS sequence"/>
</dbReference>
<evidence type="ECO:0000313" key="3">
    <source>
        <dbReference type="EMBL" id="CDW80538.1"/>
    </source>
</evidence>
<keyword evidence="1" id="KW-0175">Coiled coil</keyword>
<feature type="coiled-coil region" evidence="1">
    <location>
        <begin position="459"/>
        <end position="486"/>
    </location>
</feature>